<accession>A0A7R7XJW4</accession>
<comment type="similarity">
    <text evidence="1">Belongs to the glycosyltransferase 34 family.</text>
</comment>
<dbReference type="OrthoDB" id="407658at2759"/>
<dbReference type="PANTHER" id="PTHR31306">
    <property type="entry name" value="ALPHA-1,6-MANNOSYLTRANSFERASE MNN11-RELATED"/>
    <property type="match status" value="1"/>
</dbReference>
<dbReference type="PANTHER" id="PTHR31306:SF8">
    <property type="entry name" value="GLYCOSYLTRANSFERASE FAMILY 34 PROTEIN"/>
    <property type="match status" value="1"/>
</dbReference>
<dbReference type="Pfam" id="PF05637">
    <property type="entry name" value="Glyco_transf_34"/>
    <property type="match status" value="2"/>
</dbReference>
<dbReference type="AlphaFoldDB" id="A0A7R7XJW4"/>
<dbReference type="EMBL" id="AP024445">
    <property type="protein sequence ID" value="BCS22806.1"/>
    <property type="molecule type" value="Genomic_DNA"/>
</dbReference>
<dbReference type="Proteomes" id="UP000654913">
    <property type="component" value="Chromosome 3"/>
</dbReference>
<sequence length="385" mass="44335">MASGMQPTIMESASAFPRAPNFLPLACPPRASSSPLFLSPGEWNVARFSRVTWGLLLYTYSQHTMNKGLQNRPRGFFKQKPILRLLVALVALFSLVHLFSKYPHATLLNNTPRATVGKVMMIYGNNPVYERAVETHKEHCRRLGYPLFILRREVLDGVWNKLAYLISLIVQELEKPEHQRLEWLYWIDSDTILMNPNMRLETFLPPPHITNVHILFSRDWNGMNAGVFPIRVHPWSIQLLSAAIGYPYTNPEETLTWAEQTAMVKLLAERDYFAQSAVYVPLRWFNAYMRSPDGESLNTDSNENLQVHPGDLLVHFPGTPRESFNDTLSPYLAIAEQHRSEWEVSLEKSGYAQETARFWSKYGIEHGFELPDVPRTQEISHARRV</sequence>
<proteinExistence type="inferred from homology"/>
<dbReference type="InterPro" id="IPR008630">
    <property type="entry name" value="Glyco_trans_34"/>
</dbReference>
<dbReference type="RefSeq" id="XP_041555000.1">
    <property type="nucleotide sequence ID" value="XM_041702190.1"/>
</dbReference>
<evidence type="ECO:0000256" key="2">
    <source>
        <dbReference type="ARBA" id="ARBA00022676"/>
    </source>
</evidence>
<feature type="transmembrane region" description="Helical" evidence="4">
    <location>
        <begin position="82"/>
        <end position="100"/>
    </location>
</feature>
<keyword evidence="4" id="KW-0472">Membrane</keyword>
<dbReference type="KEGG" id="apuu:APUU_31031A"/>
<evidence type="ECO:0000313" key="6">
    <source>
        <dbReference type="Proteomes" id="UP000654913"/>
    </source>
</evidence>
<dbReference type="GeneID" id="64972811"/>
<dbReference type="GO" id="GO:0000139">
    <property type="term" value="C:Golgi membrane"/>
    <property type="evidence" value="ECO:0007669"/>
    <property type="project" value="TreeGrafter"/>
</dbReference>
<dbReference type="GO" id="GO:0016757">
    <property type="term" value="F:glycosyltransferase activity"/>
    <property type="evidence" value="ECO:0007669"/>
    <property type="project" value="UniProtKB-KW"/>
</dbReference>
<reference evidence="5" key="2">
    <citation type="submission" date="2021-02" db="EMBL/GenBank/DDBJ databases">
        <title>Aspergillus puulaauensis MK2 genome sequence.</title>
        <authorList>
            <person name="Futagami T."/>
            <person name="Mori K."/>
            <person name="Kadooka C."/>
            <person name="Tanaka T."/>
        </authorList>
    </citation>
    <scope>NUCLEOTIDE SEQUENCE</scope>
    <source>
        <strain evidence="5">MK2</strain>
    </source>
</reference>
<evidence type="ECO:0000256" key="1">
    <source>
        <dbReference type="ARBA" id="ARBA00005664"/>
    </source>
</evidence>
<dbReference type="Gene3D" id="3.90.550.10">
    <property type="entry name" value="Spore Coat Polysaccharide Biosynthesis Protein SpsA, Chain A"/>
    <property type="match status" value="1"/>
</dbReference>
<keyword evidence="2" id="KW-0328">Glycosyltransferase</keyword>
<gene>
    <name evidence="5" type="ORF">APUU_31031A</name>
</gene>
<evidence type="ECO:0000256" key="4">
    <source>
        <dbReference type="SAM" id="Phobius"/>
    </source>
</evidence>
<evidence type="ECO:0008006" key="7">
    <source>
        <dbReference type="Google" id="ProtNLM"/>
    </source>
</evidence>
<evidence type="ECO:0000313" key="5">
    <source>
        <dbReference type="EMBL" id="BCS22806.1"/>
    </source>
</evidence>
<organism evidence="5 6">
    <name type="scientific">Aspergillus puulaauensis</name>
    <dbReference type="NCBI Taxonomy" id="1220207"/>
    <lineage>
        <taxon>Eukaryota</taxon>
        <taxon>Fungi</taxon>
        <taxon>Dikarya</taxon>
        <taxon>Ascomycota</taxon>
        <taxon>Pezizomycotina</taxon>
        <taxon>Eurotiomycetes</taxon>
        <taxon>Eurotiomycetidae</taxon>
        <taxon>Eurotiales</taxon>
        <taxon>Aspergillaceae</taxon>
        <taxon>Aspergillus</taxon>
    </lineage>
</organism>
<keyword evidence="4" id="KW-0812">Transmembrane</keyword>
<protein>
    <recommendedName>
        <fullName evidence="7">Galactosyl transferase GMA12/MNN10 family protein</fullName>
    </recommendedName>
</protein>
<dbReference type="InterPro" id="IPR029044">
    <property type="entry name" value="Nucleotide-diphossugar_trans"/>
</dbReference>
<name>A0A7R7XJW4_9EURO</name>
<reference evidence="5" key="1">
    <citation type="submission" date="2021-01" db="EMBL/GenBank/DDBJ databases">
        <authorList>
            <consortium name="Aspergillus puulaauensis MK2 genome sequencing consortium"/>
            <person name="Kazuki M."/>
            <person name="Futagami T."/>
        </authorList>
    </citation>
    <scope>NUCLEOTIDE SEQUENCE</scope>
    <source>
        <strain evidence="5">MK2</strain>
    </source>
</reference>
<evidence type="ECO:0000256" key="3">
    <source>
        <dbReference type="ARBA" id="ARBA00022679"/>
    </source>
</evidence>
<keyword evidence="3" id="KW-0808">Transferase</keyword>
<keyword evidence="6" id="KW-1185">Reference proteome</keyword>
<dbReference type="GO" id="GO:0006487">
    <property type="term" value="P:protein N-linked glycosylation"/>
    <property type="evidence" value="ECO:0007669"/>
    <property type="project" value="TreeGrafter"/>
</dbReference>
<keyword evidence="4" id="KW-1133">Transmembrane helix</keyword>